<proteinExistence type="predicted"/>
<dbReference type="KEGG" id="ddo:I597_0811"/>
<evidence type="ECO:0000313" key="2">
    <source>
        <dbReference type="Proteomes" id="UP000030140"/>
    </source>
</evidence>
<dbReference type="AlphaFoldDB" id="A0A0A2H362"/>
<dbReference type="RefSeq" id="WP_035326650.1">
    <property type="nucleotide sequence ID" value="NZ_CP015125.1"/>
</dbReference>
<accession>A0A0A2H362</accession>
<sequence length="140" mass="16205">MTKKKPDQVVYNEEKGKYDAALTPYATNLGAPAIVTDDVTTWKNSNISKVNHQFKTEYKELKAQYDKMMEQFEYNNLIYSAKFSFEPIVGAVYHLYKRGGGEPFLSLISPEECNWDFVGTFELKADKIWNRIDTPVDEEE</sequence>
<organism evidence="1 2">
    <name type="scientific">Dokdonia donghaensis DSW-1</name>
    <dbReference type="NCBI Taxonomy" id="1300343"/>
    <lineage>
        <taxon>Bacteria</taxon>
        <taxon>Pseudomonadati</taxon>
        <taxon>Bacteroidota</taxon>
        <taxon>Flavobacteriia</taxon>
        <taxon>Flavobacteriales</taxon>
        <taxon>Flavobacteriaceae</taxon>
        <taxon>Dokdonia</taxon>
    </lineage>
</organism>
<dbReference type="InterPro" id="IPR019534">
    <property type="entry name" value="DUF2452"/>
</dbReference>
<evidence type="ECO:0000313" key="1">
    <source>
        <dbReference type="EMBL" id="KGO07085.1"/>
    </source>
</evidence>
<gene>
    <name evidence="1" type="ORF">NV36_09695</name>
</gene>
<protein>
    <submittedName>
        <fullName evidence="1">GTP-binding protein</fullName>
    </submittedName>
</protein>
<reference evidence="1 2" key="1">
    <citation type="submission" date="2014-10" db="EMBL/GenBank/DDBJ databases">
        <title>Draft genome sequence of the proteorhodopsin-containing marine bacterium Dokdonia donghaensis.</title>
        <authorList>
            <person name="Gomez-Consarnau L."/>
            <person name="Gonzalez J.M."/>
            <person name="Riedel T."/>
            <person name="Jaenicke S."/>
            <person name="Wagner-Doebler I."/>
            <person name="Fuhrman J.A."/>
        </authorList>
    </citation>
    <scope>NUCLEOTIDE SEQUENCE [LARGE SCALE GENOMIC DNA]</scope>
    <source>
        <strain evidence="1 2">DSW-1</strain>
    </source>
</reference>
<dbReference type="OrthoDB" id="662061at2"/>
<dbReference type="EMBL" id="JSAQ01000001">
    <property type="protein sequence ID" value="KGO07085.1"/>
    <property type="molecule type" value="Genomic_DNA"/>
</dbReference>
<dbReference type="Proteomes" id="UP000030140">
    <property type="component" value="Unassembled WGS sequence"/>
</dbReference>
<dbReference type="Pfam" id="PF10504">
    <property type="entry name" value="DUF2452"/>
    <property type="match status" value="1"/>
</dbReference>
<keyword evidence="2" id="KW-1185">Reference proteome</keyword>
<dbReference type="PATRIC" id="fig|1300343.5.peg.823"/>
<name>A0A0A2H362_9FLAO</name>
<comment type="caution">
    <text evidence="1">The sequence shown here is derived from an EMBL/GenBank/DDBJ whole genome shotgun (WGS) entry which is preliminary data.</text>
</comment>